<dbReference type="GO" id="GO:0005524">
    <property type="term" value="F:ATP binding"/>
    <property type="evidence" value="ECO:0007669"/>
    <property type="project" value="InterPro"/>
</dbReference>
<feature type="domain" description="ATP-dependent helicase C-terminal" evidence="1">
    <location>
        <begin position="3"/>
        <end position="73"/>
    </location>
</feature>
<name>A0A078HKP3_BRANA</name>
<keyword evidence="3" id="KW-1185">Reference proteome</keyword>
<proteinExistence type="predicted"/>
<dbReference type="PaxDb" id="3708-A0A078HKP3"/>
<dbReference type="InterPro" id="IPR027417">
    <property type="entry name" value="P-loop_NTPase"/>
</dbReference>
<organism evidence="2 3">
    <name type="scientific">Brassica napus</name>
    <name type="common">Rape</name>
    <dbReference type="NCBI Taxonomy" id="3708"/>
    <lineage>
        <taxon>Eukaryota</taxon>
        <taxon>Viridiplantae</taxon>
        <taxon>Streptophyta</taxon>
        <taxon>Embryophyta</taxon>
        <taxon>Tracheophyta</taxon>
        <taxon>Spermatophyta</taxon>
        <taxon>Magnoliopsida</taxon>
        <taxon>eudicotyledons</taxon>
        <taxon>Gunneridae</taxon>
        <taxon>Pentapetalae</taxon>
        <taxon>rosids</taxon>
        <taxon>malvids</taxon>
        <taxon>Brassicales</taxon>
        <taxon>Brassicaceae</taxon>
        <taxon>Brassiceae</taxon>
        <taxon>Brassica</taxon>
    </lineage>
</organism>
<dbReference type="OMA" id="DMAIHIS"/>
<dbReference type="InterPro" id="IPR006555">
    <property type="entry name" value="ATP-dep_Helicase_C"/>
</dbReference>
<protein>
    <submittedName>
        <fullName evidence="2">BnaC08g45760D protein</fullName>
    </submittedName>
</protein>
<evidence type="ECO:0000313" key="2">
    <source>
        <dbReference type="EMBL" id="CDY37438.1"/>
    </source>
</evidence>
<gene>
    <name evidence="2" type="primary">BnaC08g45760D</name>
    <name evidence="2" type="ORF">GSBRNA2T00064016001</name>
</gene>
<reference evidence="2 3" key="1">
    <citation type="journal article" date="2014" name="Science">
        <title>Plant genetics. Early allopolyploid evolution in the post-Neolithic Brassica napus oilseed genome.</title>
        <authorList>
            <person name="Chalhoub B."/>
            <person name="Denoeud F."/>
            <person name="Liu S."/>
            <person name="Parkin I.A."/>
            <person name="Tang H."/>
            <person name="Wang X."/>
            <person name="Chiquet J."/>
            <person name="Belcram H."/>
            <person name="Tong C."/>
            <person name="Samans B."/>
            <person name="Correa M."/>
            <person name="Da Silva C."/>
            <person name="Just J."/>
            <person name="Falentin C."/>
            <person name="Koh C.S."/>
            <person name="Le Clainche I."/>
            <person name="Bernard M."/>
            <person name="Bento P."/>
            <person name="Noel B."/>
            <person name="Labadie K."/>
            <person name="Alberti A."/>
            <person name="Charles M."/>
            <person name="Arnaud D."/>
            <person name="Guo H."/>
            <person name="Daviaud C."/>
            <person name="Alamery S."/>
            <person name="Jabbari K."/>
            <person name="Zhao M."/>
            <person name="Edger P.P."/>
            <person name="Chelaifa H."/>
            <person name="Tack D."/>
            <person name="Lassalle G."/>
            <person name="Mestiri I."/>
            <person name="Schnel N."/>
            <person name="Le Paslier M.C."/>
            <person name="Fan G."/>
            <person name="Renault V."/>
            <person name="Bayer P.E."/>
            <person name="Golicz A.A."/>
            <person name="Manoli S."/>
            <person name="Lee T.H."/>
            <person name="Thi V.H."/>
            <person name="Chalabi S."/>
            <person name="Hu Q."/>
            <person name="Fan C."/>
            <person name="Tollenaere R."/>
            <person name="Lu Y."/>
            <person name="Battail C."/>
            <person name="Shen J."/>
            <person name="Sidebottom C.H."/>
            <person name="Wang X."/>
            <person name="Canaguier A."/>
            <person name="Chauveau A."/>
            <person name="Berard A."/>
            <person name="Deniot G."/>
            <person name="Guan M."/>
            <person name="Liu Z."/>
            <person name="Sun F."/>
            <person name="Lim Y.P."/>
            <person name="Lyons E."/>
            <person name="Town C.D."/>
            <person name="Bancroft I."/>
            <person name="Wang X."/>
            <person name="Meng J."/>
            <person name="Ma J."/>
            <person name="Pires J.C."/>
            <person name="King G.J."/>
            <person name="Brunel D."/>
            <person name="Delourme R."/>
            <person name="Renard M."/>
            <person name="Aury J.M."/>
            <person name="Adams K.L."/>
            <person name="Batley J."/>
            <person name="Snowdon R.J."/>
            <person name="Tost J."/>
            <person name="Edwards D."/>
            <person name="Zhou Y."/>
            <person name="Hua W."/>
            <person name="Sharpe A.G."/>
            <person name="Paterson A.H."/>
            <person name="Guan C."/>
            <person name="Wincker P."/>
        </authorList>
    </citation>
    <scope>NUCLEOTIDE SEQUENCE [LARGE SCALE GENOMIC DNA]</scope>
    <source>
        <strain evidence="3">cv. Darmor-bzh</strain>
    </source>
</reference>
<evidence type="ECO:0000259" key="1">
    <source>
        <dbReference type="Pfam" id="PF13307"/>
    </source>
</evidence>
<dbReference type="GO" id="GO:0006139">
    <property type="term" value="P:nucleobase-containing compound metabolic process"/>
    <property type="evidence" value="ECO:0007669"/>
    <property type="project" value="InterPro"/>
</dbReference>
<dbReference type="Proteomes" id="UP000028999">
    <property type="component" value="Unassembled WGS sequence"/>
</dbReference>
<dbReference type="GO" id="GO:0004386">
    <property type="term" value="F:helicase activity"/>
    <property type="evidence" value="ECO:0007669"/>
    <property type="project" value="InterPro"/>
</dbReference>
<dbReference type="InterPro" id="IPR045028">
    <property type="entry name" value="DinG/Rad3-like"/>
</dbReference>
<dbReference type="PANTHER" id="PTHR11472">
    <property type="entry name" value="DNA REPAIR DEAD HELICASE RAD3/XP-D SUBFAMILY MEMBER"/>
    <property type="match status" value="1"/>
</dbReference>
<dbReference type="GO" id="GO:0016818">
    <property type="term" value="F:hydrolase activity, acting on acid anhydrides, in phosphorus-containing anhydrides"/>
    <property type="evidence" value="ECO:0007669"/>
    <property type="project" value="InterPro"/>
</dbReference>
<dbReference type="EMBL" id="LK032400">
    <property type="protein sequence ID" value="CDY37438.1"/>
    <property type="molecule type" value="Genomic_DNA"/>
</dbReference>
<dbReference type="AlphaFoldDB" id="A0A078HKP3"/>
<sequence length="119" mass="13701">MYGVPFQYTLNKDVVLARLEYLRDIFQIEEGDFLTFDASAAQCVGRVIQSKADYGMMIFADKRYSRHDKRTDMAIHISREFLRKMSQPYDKAGTLGTKTLLTQEDLEKMAETGVQDMVS</sequence>
<dbReference type="GO" id="GO:0003676">
    <property type="term" value="F:nucleic acid binding"/>
    <property type="evidence" value="ECO:0007669"/>
    <property type="project" value="InterPro"/>
</dbReference>
<dbReference type="PANTHER" id="PTHR11472:SF1">
    <property type="entry name" value="GENERAL TRANSCRIPTION AND DNA REPAIR FACTOR IIH HELICASE SUBUNIT XPD"/>
    <property type="match status" value="1"/>
</dbReference>
<dbReference type="Gramene" id="CDY37438">
    <property type="protein sequence ID" value="CDY37438"/>
    <property type="gene ID" value="GSBRNA2T00064016001"/>
</dbReference>
<dbReference type="STRING" id="3708.A0A078HKP3"/>
<evidence type="ECO:0000313" key="3">
    <source>
        <dbReference type="Proteomes" id="UP000028999"/>
    </source>
</evidence>
<accession>A0A078HKP3</accession>
<dbReference type="Pfam" id="PF13307">
    <property type="entry name" value="Helicase_C_2"/>
    <property type="match status" value="1"/>
</dbReference>
<dbReference type="Gene3D" id="3.40.50.300">
    <property type="entry name" value="P-loop containing nucleotide triphosphate hydrolases"/>
    <property type="match status" value="1"/>
</dbReference>